<dbReference type="EMBL" id="BMXO01000004">
    <property type="protein sequence ID" value="GGW52883.1"/>
    <property type="molecule type" value="Genomic_DNA"/>
</dbReference>
<proteinExistence type="predicted"/>
<organism evidence="1 2">
    <name type="scientific">Halomonas johnsoniae</name>
    <dbReference type="NCBI Taxonomy" id="502832"/>
    <lineage>
        <taxon>Bacteria</taxon>
        <taxon>Pseudomonadati</taxon>
        <taxon>Pseudomonadota</taxon>
        <taxon>Gammaproteobacteria</taxon>
        <taxon>Oceanospirillales</taxon>
        <taxon>Halomonadaceae</taxon>
        <taxon>Halomonas</taxon>
    </lineage>
</organism>
<accession>A0ABQ2WEW2</accession>
<protein>
    <submittedName>
        <fullName evidence="1">Uncharacterized protein</fullName>
    </submittedName>
</protein>
<name>A0ABQ2WEW2_9GAMM</name>
<dbReference type="Proteomes" id="UP000647585">
    <property type="component" value="Unassembled WGS sequence"/>
</dbReference>
<sequence>MLEGIEMEVVESLAALVTREVLRSVLAMGWLLIGAYTTTITNARSGSRHPAATAANNTG</sequence>
<reference evidence="2" key="1">
    <citation type="journal article" date="2019" name="Int. J. Syst. Evol. Microbiol.">
        <title>The Global Catalogue of Microorganisms (GCM) 10K type strain sequencing project: providing services to taxonomists for standard genome sequencing and annotation.</title>
        <authorList>
            <consortium name="The Broad Institute Genomics Platform"/>
            <consortium name="The Broad Institute Genome Sequencing Center for Infectious Disease"/>
            <person name="Wu L."/>
            <person name="Ma J."/>
        </authorList>
    </citation>
    <scope>NUCLEOTIDE SEQUENCE [LARGE SCALE GENOMIC DNA]</scope>
    <source>
        <strain evidence="2">KCTC 22157</strain>
    </source>
</reference>
<gene>
    <name evidence="1" type="ORF">GCM10007158_12710</name>
</gene>
<keyword evidence="2" id="KW-1185">Reference proteome</keyword>
<evidence type="ECO:0000313" key="1">
    <source>
        <dbReference type="EMBL" id="GGW52883.1"/>
    </source>
</evidence>
<evidence type="ECO:0000313" key="2">
    <source>
        <dbReference type="Proteomes" id="UP000647585"/>
    </source>
</evidence>
<comment type="caution">
    <text evidence="1">The sequence shown here is derived from an EMBL/GenBank/DDBJ whole genome shotgun (WGS) entry which is preliminary data.</text>
</comment>